<keyword evidence="2" id="KW-0413">Isomerase</keyword>
<evidence type="ECO:0000313" key="3">
    <source>
        <dbReference type="Proteomes" id="UP000031982"/>
    </source>
</evidence>
<name>A0ABR5AVS5_BACBA</name>
<protein>
    <submittedName>
        <fullName evidence="2">Ribose 5-phosphate isomerase B</fullName>
    </submittedName>
</protein>
<reference evidence="2 3" key="1">
    <citation type="submission" date="2015-01" db="EMBL/GenBank/DDBJ databases">
        <title>Genome Assembly of Bacillus badius MTCC 1458.</title>
        <authorList>
            <person name="Verma A."/>
            <person name="Khatri I."/>
            <person name="Mual P."/>
            <person name="Subramanian S."/>
            <person name="Krishnamurthi S."/>
        </authorList>
    </citation>
    <scope>NUCLEOTIDE SEQUENCE [LARGE SCALE GENOMIC DNA]</scope>
    <source>
        <strain evidence="2 3">MTCC 1458</strain>
    </source>
</reference>
<evidence type="ECO:0000313" key="2">
    <source>
        <dbReference type="EMBL" id="KIL78759.1"/>
    </source>
</evidence>
<sequence>MEGAQTPAGSAGQARPRRRFGAEEARRPPRGKRSAWNGKQHTYPQAN</sequence>
<comment type="caution">
    <text evidence="2">The sequence shown here is derived from an EMBL/GenBank/DDBJ whole genome shotgun (WGS) entry which is preliminary data.</text>
</comment>
<keyword evidence="3" id="KW-1185">Reference proteome</keyword>
<feature type="compositionally biased region" description="Polar residues" evidence="1">
    <location>
        <begin position="37"/>
        <end position="47"/>
    </location>
</feature>
<dbReference type="GO" id="GO:0016853">
    <property type="term" value="F:isomerase activity"/>
    <property type="evidence" value="ECO:0007669"/>
    <property type="project" value="UniProtKB-KW"/>
</dbReference>
<feature type="region of interest" description="Disordered" evidence="1">
    <location>
        <begin position="1"/>
        <end position="47"/>
    </location>
</feature>
<accession>A0ABR5AVS5</accession>
<organism evidence="2 3">
    <name type="scientific">Bacillus badius</name>
    <dbReference type="NCBI Taxonomy" id="1455"/>
    <lineage>
        <taxon>Bacteria</taxon>
        <taxon>Bacillati</taxon>
        <taxon>Bacillota</taxon>
        <taxon>Bacilli</taxon>
        <taxon>Bacillales</taxon>
        <taxon>Bacillaceae</taxon>
        <taxon>Pseudobacillus</taxon>
    </lineage>
</organism>
<dbReference type="Proteomes" id="UP000031982">
    <property type="component" value="Unassembled WGS sequence"/>
</dbReference>
<evidence type="ECO:0000256" key="1">
    <source>
        <dbReference type="SAM" id="MobiDB-lite"/>
    </source>
</evidence>
<dbReference type="EMBL" id="JXLP01000009">
    <property type="protein sequence ID" value="KIL78759.1"/>
    <property type="molecule type" value="Genomic_DNA"/>
</dbReference>
<proteinExistence type="predicted"/>
<gene>
    <name evidence="2" type="ORF">SD77_4439</name>
</gene>